<feature type="region of interest" description="Disordered" evidence="1">
    <location>
        <begin position="1"/>
        <end position="23"/>
    </location>
</feature>
<evidence type="ECO:0000259" key="2">
    <source>
        <dbReference type="SMART" id="SM00478"/>
    </source>
</evidence>
<dbReference type="InterPro" id="IPR003265">
    <property type="entry name" value="HhH-GPD_domain"/>
</dbReference>
<dbReference type="CDD" id="cd00056">
    <property type="entry name" value="ENDO3c"/>
    <property type="match status" value="1"/>
</dbReference>
<accession>A0A7J6WG37</accession>
<dbReference type="PANTHER" id="PTHR47203">
    <property type="match status" value="1"/>
</dbReference>
<feature type="compositionally biased region" description="Low complexity" evidence="1">
    <location>
        <begin position="1"/>
        <end position="19"/>
    </location>
</feature>
<keyword evidence="4" id="KW-1185">Reference proteome</keyword>
<reference evidence="3 4" key="1">
    <citation type="submission" date="2020-06" db="EMBL/GenBank/DDBJ databases">
        <title>Transcriptomic and genomic resources for Thalictrum thalictroides and T. hernandezii: Facilitating candidate gene discovery in an emerging model plant lineage.</title>
        <authorList>
            <person name="Arias T."/>
            <person name="Riano-Pachon D.M."/>
            <person name="Di Stilio V.S."/>
        </authorList>
    </citation>
    <scope>NUCLEOTIDE SEQUENCE [LARGE SCALE GENOMIC DNA]</scope>
    <source>
        <strain evidence="4">cv. WT478/WT964</strain>
        <tissue evidence="3">Leaves</tissue>
    </source>
</reference>
<dbReference type="Gene3D" id="1.10.340.30">
    <property type="entry name" value="Hypothetical protein, domain 2"/>
    <property type="match status" value="1"/>
</dbReference>
<dbReference type="Proteomes" id="UP000554482">
    <property type="component" value="Unassembled WGS sequence"/>
</dbReference>
<dbReference type="SUPFAM" id="SSF48150">
    <property type="entry name" value="DNA-glycosylase"/>
    <property type="match status" value="1"/>
</dbReference>
<dbReference type="EMBL" id="JABWDY010016119">
    <property type="protein sequence ID" value="KAF5196341.1"/>
    <property type="molecule type" value="Genomic_DNA"/>
</dbReference>
<feature type="compositionally biased region" description="Basic and acidic residues" evidence="1">
    <location>
        <begin position="77"/>
        <end position="87"/>
    </location>
</feature>
<evidence type="ECO:0000313" key="3">
    <source>
        <dbReference type="EMBL" id="KAF5196341.1"/>
    </source>
</evidence>
<comment type="caution">
    <text evidence="3">The sequence shown here is derived from an EMBL/GenBank/DDBJ whole genome shotgun (WGS) entry which is preliminary data.</text>
</comment>
<dbReference type="InterPro" id="IPR011257">
    <property type="entry name" value="DNA_glycosylase"/>
</dbReference>
<sequence length="343" mass="38899">MVNLTSWSSSSDSSSSSSDFDSDSDLFTRWSLEYQASRNRNKLLMLEGLMMMLAYLIELEREEEEDDDDDEEEEEEERAHSLEMREVRSRKRNHSSFPNYYDKNKKKKKNPTEISSSNEPFPTHLQPTPEECRLVRDSLLSLHGVPKEFAKYRKVRSGLGISSNTCSETNQKEIEVVKEAQKESVLDGLVNTILSQNTTEVNSTRAFASLKSAFPTWEDVLAAELKCIEDAIRCGGLAVTKASCIKNLLTGLFEKKGKLCLEYLRDMSVDEIKAELSGFKGIGPKTTEMLISNCGAIVVWWKLLGKLQGNDYNICKILEVDCLNFIPLGDQYCKFRVNVHPSD</sequence>
<dbReference type="GO" id="GO:0003824">
    <property type="term" value="F:catalytic activity"/>
    <property type="evidence" value="ECO:0007669"/>
    <property type="project" value="InterPro"/>
</dbReference>
<dbReference type="AlphaFoldDB" id="A0A7J6WG37"/>
<evidence type="ECO:0000256" key="1">
    <source>
        <dbReference type="SAM" id="MobiDB-lite"/>
    </source>
</evidence>
<feature type="compositionally biased region" description="Acidic residues" evidence="1">
    <location>
        <begin position="62"/>
        <end position="76"/>
    </location>
</feature>
<dbReference type="PANTHER" id="PTHR47203:SF1">
    <property type="entry name" value="HYPOTHETICAL BASE EXCISION DNA REPAIR PROTEIN (EUROFUNG)"/>
    <property type="match status" value="1"/>
</dbReference>
<protein>
    <submittedName>
        <fullName evidence="3">Dna glycosylase superfamily protein</fullName>
    </submittedName>
</protein>
<name>A0A7J6WG37_THATH</name>
<gene>
    <name evidence="3" type="ORF">FRX31_014073</name>
</gene>
<evidence type="ECO:0000313" key="4">
    <source>
        <dbReference type="Proteomes" id="UP000554482"/>
    </source>
</evidence>
<organism evidence="3 4">
    <name type="scientific">Thalictrum thalictroides</name>
    <name type="common">Rue-anemone</name>
    <name type="synonym">Anemone thalictroides</name>
    <dbReference type="NCBI Taxonomy" id="46969"/>
    <lineage>
        <taxon>Eukaryota</taxon>
        <taxon>Viridiplantae</taxon>
        <taxon>Streptophyta</taxon>
        <taxon>Embryophyta</taxon>
        <taxon>Tracheophyta</taxon>
        <taxon>Spermatophyta</taxon>
        <taxon>Magnoliopsida</taxon>
        <taxon>Ranunculales</taxon>
        <taxon>Ranunculaceae</taxon>
        <taxon>Thalictroideae</taxon>
        <taxon>Thalictrum</taxon>
    </lineage>
</organism>
<dbReference type="OrthoDB" id="5607at2759"/>
<feature type="region of interest" description="Disordered" evidence="1">
    <location>
        <begin position="62"/>
        <end position="127"/>
    </location>
</feature>
<dbReference type="SMART" id="SM00478">
    <property type="entry name" value="ENDO3c"/>
    <property type="match status" value="1"/>
</dbReference>
<dbReference type="Pfam" id="PF00730">
    <property type="entry name" value="HhH-GPD"/>
    <property type="match status" value="1"/>
</dbReference>
<proteinExistence type="predicted"/>
<dbReference type="GO" id="GO:0006284">
    <property type="term" value="P:base-excision repair"/>
    <property type="evidence" value="ECO:0007669"/>
    <property type="project" value="InterPro"/>
</dbReference>
<feature type="domain" description="HhH-GPD" evidence="2">
    <location>
        <begin position="194"/>
        <end position="331"/>
    </location>
</feature>